<dbReference type="Proteomes" id="UP000603865">
    <property type="component" value="Unassembled WGS sequence"/>
</dbReference>
<dbReference type="PROSITE" id="PS51198">
    <property type="entry name" value="UVRD_HELICASE_ATP_BIND"/>
    <property type="match status" value="1"/>
</dbReference>
<dbReference type="GO" id="GO:0003677">
    <property type="term" value="F:DNA binding"/>
    <property type="evidence" value="ECO:0007669"/>
    <property type="project" value="InterPro"/>
</dbReference>
<evidence type="ECO:0000256" key="4">
    <source>
        <dbReference type="ARBA" id="ARBA00022840"/>
    </source>
</evidence>
<dbReference type="GO" id="GO:0016787">
    <property type="term" value="F:hydrolase activity"/>
    <property type="evidence" value="ECO:0007669"/>
    <property type="project" value="UniProtKB-UniRule"/>
</dbReference>
<feature type="domain" description="UvrD-like helicase ATP-binding" evidence="6">
    <location>
        <begin position="188"/>
        <end position="571"/>
    </location>
</feature>
<gene>
    <name evidence="7" type="ORF">GCM10008957_19920</name>
</gene>
<dbReference type="EMBL" id="BMQL01000009">
    <property type="protein sequence ID" value="GGR07264.1"/>
    <property type="molecule type" value="Genomic_DNA"/>
</dbReference>
<dbReference type="InterPro" id="IPR027417">
    <property type="entry name" value="P-loop_NTPase"/>
</dbReference>
<evidence type="ECO:0000313" key="8">
    <source>
        <dbReference type="Proteomes" id="UP000603865"/>
    </source>
</evidence>
<dbReference type="Pfam" id="PF13538">
    <property type="entry name" value="UvrD_C_2"/>
    <property type="match status" value="1"/>
</dbReference>
<dbReference type="InterPro" id="IPR000212">
    <property type="entry name" value="DNA_helicase_UvrD/REP"/>
</dbReference>
<keyword evidence="8" id="KW-1185">Reference proteome</keyword>
<evidence type="ECO:0000256" key="2">
    <source>
        <dbReference type="ARBA" id="ARBA00022801"/>
    </source>
</evidence>
<keyword evidence="2 5" id="KW-0378">Hydrolase</keyword>
<feature type="binding site" evidence="5">
    <location>
        <begin position="209"/>
        <end position="216"/>
    </location>
    <ligand>
        <name>ATP</name>
        <dbReference type="ChEBI" id="CHEBI:30616"/>
    </ligand>
</feature>
<dbReference type="Gene3D" id="3.40.50.300">
    <property type="entry name" value="P-loop containing nucleotide triphosphate hydrolases"/>
    <property type="match status" value="2"/>
</dbReference>
<keyword evidence="1 5" id="KW-0547">Nucleotide-binding</keyword>
<dbReference type="SUPFAM" id="SSF52540">
    <property type="entry name" value="P-loop containing nucleoside triphosphate hydrolases"/>
    <property type="match status" value="1"/>
</dbReference>
<reference evidence="7" key="2">
    <citation type="submission" date="2020-09" db="EMBL/GenBank/DDBJ databases">
        <authorList>
            <person name="Sun Q."/>
            <person name="Ohkuma M."/>
        </authorList>
    </citation>
    <scope>NUCLEOTIDE SEQUENCE</scope>
    <source>
        <strain evidence="7">JCM 31311</strain>
    </source>
</reference>
<dbReference type="GO" id="GO:0043138">
    <property type="term" value="F:3'-5' DNA helicase activity"/>
    <property type="evidence" value="ECO:0007669"/>
    <property type="project" value="TreeGrafter"/>
</dbReference>
<dbReference type="InterPro" id="IPR014016">
    <property type="entry name" value="UvrD-like_ATP-bd"/>
</dbReference>
<dbReference type="GO" id="GO:0000725">
    <property type="term" value="P:recombinational repair"/>
    <property type="evidence" value="ECO:0007669"/>
    <property type="project" value="TreeGrafter"/>
</dbReference>
<proteinExistence type="predicted"/>
<keyword evidence="3 5" id="KW-0347">Helicase</keyword>
<dbReference type="InterPro" id="IPR027785">
    <property type="entry name" value="UvrD-like_helicase_C"/>
</dbReference>
<dbReference type="GO" id="GO:0005524">
    <property type="term" value="F:ATP binding"/>
    <property type="evidence" value="ECO:0007669"/>
    <property type="project" value="UniProtKB-UniRule"/>
</dbReference>
<evidence type="ECO:0000256" key="1">
    <source>
        <dbReference type="ARBA" id="ARBA00022741"/>
    </source>
</evidence>
<dbReference type="GO" id="GO:0005829">
    <property type="term" value="C:cytosol"/>
    <property type="evidence" value="ECO:0007669"/>
    <property type="project" value="TreeGrafter"/>
</dbReference>
<organism evidence="7 8">
    <name type="scientific">Deinococcus ruber</name>
    <dbReference type="NCBI Taxonomy" id="1848197"/>
    <lineage>
        <taxon>Bacteria</taxon>
        <taxon>Thermotogati</taxon>
        <taxon>Deinococcota</taxon>
        <taxon>Deinococci</taxon>
        <taxon>Deinococcales</taxon>
        <taxon>Deinococcaceae</taxon>
        <taxon>Deinococcus</taxon>
    </lineage>
</organism>
<evidence type="ECO:0000256" key="5">
    <source>
        <dbReference type="PROSITE-ProRule" id="PRU00560"/>
    </source>
</evidence>
<protein>
    <recommendedName>
        <fullName evidence="6">UvrD-like helicase ATP-binding domain-containing protein</fullName>
    </recommendedName>
</protein>
<dbReference type="RefSeq" id="WP_229775999.1">
    <property type="nucleotide sequence ID" value="NZ_BMQL01000009.1"/>
</dbReference>
<dbReference type="PANTHER" id="PTHR11070:SF45">
    <property type="entry name" value="DNA 3'-5' HELICASE"/>
    <property type="match status" value="1"/>
</dbReference>
<evidence type="ECO:0000313" key="7">
    <source>
        <dbReference type="EMBL" id="GGR07264.1"/>
    </source>
</evidence>
<dbReference type="PANTHER" id="PTHR11070">
    <property type="entry name" value="UVRD / RECB / PCRA DNA HELICASE FAMILY MEMBER"/>
    <property type="match status" value="1"/>
</dbReference>
<reference evidence="7" key="1">
    <citation type="journal article" date="2014" name="Int. J. Syst. Evol. Microbiol.">
        <title>Complete genome sequence of Corynebacterium casei LMG S-19264T (=DSM 44701T), isolated from a smear-ripened cheese.</title>
        <authorList>
            <consortium name="US DOE Joint Genome Institute (JGI-PGF)"/>
            <person name="Walter F."/>
            <person name="Albersmeier A."/>
            <person name="Kalinowski J."/>
            <person name="Ruckert C."/>
        </authorList>
    </citation>
    <scope>NUCLEOTIDE SEQUENCE</scope>
    <source>
        <strain evidence="7">JCM 31311</strain>
    </source>
</reference>
<evidence type="ECO:0000259" key="6">
    <source>
        <dbReference type="PROSITE" id="PS51198"/>
    </source>
</evidence>
<name>A0A918C598_9DEIO</name>
<comment type="caution">
    <text evidence="7">The sequence shown here is derived from an EMBL/GenBank/DDBJ whole genome shotgun (WGS) entry which is preliminary data.</text>
</comment>
<dbReference type="AlphaFoldDB" id="A0A918C598"/>
<sequence length="726" mass="78578">MPSPLPPSLPDQQTVHPEFAAETQHLDGTLSSMLAQIEAWEDRSRNVGADLETSLTLADTAEEHAAMLSVHLPAPYFGSLKVRVGGREQTLYVGKIAHRDLKGPYSITSWESEVGGLFYSQETGWTTPRGLKGTIQRRRQLDVRQKTLHGLTDLYDASAGGDTGGREDVLLRRLSEGSTTGMRDVVETLQPEQNAAMRAPAGQSVLIQGAAGSGKTTIGFHRLAWMMHPDRLHHRATPETTLVLMPNQVLASYAARVLPGLNLEGVTVTTPERWQLGFLGLEKMDVTDRTLTLLLQDRDNGRRRAAWRRAKALGDVRMLAVVRRYLRLRLEANLGTLAYQAVVETGRKEAEVQLSSAQLHDLLGTVLTREPLEGYRPAFRAALEAELLAQANATDAQEVSVLRQLAPDLTRLVGRIFAGMLPVTEARRLLQDEATLRSAAGELLDERTLSVLLSDPLASVAKPRRSYADVTELPLMLAVAGLLDGLGRRVGNALEPYSHVVLDEAQDYAPLLYALLGRAARPGHITALGDLNQGLHGYKGPNSWADVQAALGNAGGAGAELLRLSHTYRSTRQITELSAQVAATYNRAAGVVGVDRDGAAVERLTGAPLPELIARAVKTMQAAGQTNIAVVTRRASDADALVPLLQQHDLDAQPILNELARYVGGVVILPVNLAKGLEFDGCVVAGADAQTYDPATEYESRLLYVSVSRGLHRLALVAEGELHPLL</sequence>
<keyword evidence="4 5" id="KW-0067">ATP-binding</keyword>
<evidence type="ECO:0000256" key="3">
    <source>
        <dbReference type="ARBA" id="ARBA00022806"/>
    </source>
</evidence>
<accession>A0A918C598</accession>